<gene>
    <name evidence="3" type="ORF">AAW01_11670</name>
</gene>
<organism evidence="3 4">
    <name type="scientific">Aurantiacibacter gangjinensis</name>
    <dbReference type="NCBI Taxonomy" id="502682"/>
    <lineage>
        <taxon>Bacteria</taxon>
        <taxon>Pseudomonadati</taxon>
        <taxon>Pseudomonadota</taxon>
        <taxon>Alphaproteobacteria</taxon>
        <taxon>Sphingomonadales</taxon>
        <taxon>Erythrobacteraceae</taxon>
        <taxon>Aurantiacibacter</taxon>
    </lineage>
</organism>
<feature type="domain" description="Cadherin" evidence="2">
    <location>
        <begin position="29"/>
        <end position="130"/>
    </location>
</feature>
<evidence type="ECO:0000259" key="2">
    <source>
        <dbReference type="PROSITE" id="PS50268"/>
    </source>
</evidence>
<dbReference type="CDD" id="cd11304">
    <property type="entry name" value="Cadherin_repeat"/>
    <property type="match status" value="1"/>
</dbReference>
<evidence type="ECO:0000313" key="3">
    <source>
        <dbReference type="EMBL" id="KLE32068.1"/>
    </source>
</evidence>
<comment type="caution">
    <text evidence="3">The sequence shown here is derived from an EMBL/GenBank/DDBJ whole genome shotgun (WGS) entry which is preliminary data.</text>
</comment>
<dbReference type="EMBL" id="LBHC01000002">
    <property type="protein sequence ID" value="KLE32068.1"/>
    <property type="molecule type" value="Genomic_DNA"/>
</dbReference>
<feature type="region of interest" description="Disordered" evidence="1">
    <location>
        <begin position="1"/>
        <end position="28"/>
    </location>
</feature>
<name>A0A0G9MRW7_9SPHN</name>
<dbReference type="PROSITE" id="PS50268">
    <property type="entry name" value="CADHERIN_2"/>
    <property type="match status" value="1"/>
</dbReference>
<dbReference type="AlphaFoldDB" id="A0A0G9MRW7"/>
<dbReference type="InterPro" id="IPR011042">
    <property type="entry name" value="6-blade_b-propeller_TolB-like"/>
</dbReference>
<keyword evidence="4" id="KW-1185">Reference proteome</keyword>
<sequence length="456" mass="48890">MAACTIVTGCGGEDPPDPPPPELNRAPQITSPANLDLEEGNAFGLEISATDADGDALTFSIVGGADADAFEFFRNTLLTRGNLDFELPLDADGNNIFEVVIEVSDGEATAQRALRITVVNSREGFELRRIRSGLGTVAAASTVDRNRIWVVGTDGSFWEEAIDVRDTSAELGRIPGFGGAIDSQILSVGSITDLSGQLNALVLSRHGAEVRLTEYLRAQIASGMPGTVRWSVTFADASSVSASLFAEGGQMMLALGDNGTPATAQDIATPFGGLFRISGSANTGLTFNRVGNGLRDPRLGYMTDDGIRIIDRGLLQDEINERPSGNNFEWPLRDGERDGPVTSVPSTPGNFASPTFVWPADESGTFVDFVENARYCTLDGLSMVVGTSDGRFFSGSTLIGRFEERTQDFIPDAGTIDEVIAVELYDDIYWELTRVAVVDRDGEIFILDQTIPCDKF</sequence>
<proteinExistence type="predicted"/>
<evidence type="ECO:0000256" key="1">
    <source>
        <dbReference type="SAM" id="MobiDB-lite"/>
    </source>
</evidence>
<dbReference type="GO" id="GO:0016020">
    <property type="term" value="C:membrane"/>
    <property type="evidence" value="ECO:0007669"/>
    <property type="project" value="InterPro"/>
</dbReference>
<dbReference type="InterPro" id="IPR002126">
    <property type="entry name" value="Cadherin-like_dom"/>
</dbReference>
<protein>
    <recommendedName>
        <fullName evidence="2">Cadherin domain-containing protein</fullName>
    </recommendedName>
</protein>
<dbReference type="Proteomes" id="UP000053070">
    <property type="component" value="Unassembled WGS sequence"/>
</dbReference>
<accession>A0A0G9MRW7</accession>
<dbReference type="Gene3D" id="2.60.40.60">
    <property type="entry name" value="Cadherins"/>
    <property type="match status" value="1"/>
</dbReference>
<reference evidence="3 4" key="1">
    <citation type="submission" date="2015-04" db="EMBL/GenBank/DDBJ databases">
        <title>The draft genome sequence of Erythrobacr gangjinensis K7-2.</title>
        <authorList>
            <person name="Zhuang L."/>
            <person name="Liu Y."/>
            <person name="Shao Z."/>
        </authorList>
    </citation>
    <scope>NUCLEOTIDE SEQUENCE [LARGE SCALE GENOMIC DNA]</scope>
    <source>
        <strain evidence="3 4">K7-2</strain>
    </source>
</reference>
<dbReference type="Gene3D" id="2.120.10.30">
    <property type="entry name" value="TolB, C-terminal domain"/>
    <property type="match status" value="1"/>
</dbReference>
<dbReference type="PATRIC" id="fig|502682.8.peg.2381"/>
<dbReference type="GO" id="GO:0007156">
    <property type="term" value="P:homophilic cell adhesion via plasma membrane adhesion molecules"/>
    <property type="evidence" value="ECO:0007669"/>
    <property type="project" value="InterPro"/>
</dbReference>
<evidence type="ECO:0000313" key="4">
    <source>
        <dbReference type="Proteomes" id="UP000053070"/>
    </source>
</evidence>
<dbReference type="GO" id="GO:0005509">
    <property type="term" value="F:calcium ion binding"/>
    <property type="evidence" value="ECO:0007669"/>
    <property type="project" value="InterPro"/>
</dbReference>